<dbReference type="SUPFAM" id="SSF117281">
    <property type="entry name" value="Kelch motif"/>
    <property type="match status" value="1"/>
</dbReference>
<keyword evidence="2" id="KW-1185">Reference proteome</keyword>
<dbReference type="Pfam" id="PF07646">
    <property type="entry name" value="Kelch_2"/>
    <property type="match status" value="1"/>
</dbReference>
<dbReference type="Gene3D" id="2.120.10.80">
    <property type="entry name" value="Kelch-type beta propeller"/>
    <property type="match status" value="2"/>
</dbReference>
<dbReference type="PANTHER" id="PTHR46461">
    <property type="entry name" value="KELCH DOMAIN-CONTAINING PROTEIN 3"/>
    <property type="match status" value="1"/>
</dbReference>
<evidence type="ECO:0008006" key="3">
    <source>
        <dbReference type="Google" id="ProtNLM"/>
    </source>
</evidence>
<dbReference type="GO" id="GO:0005737">
    <property type="term" value="C:cytoplasm"/>
    <property type="evidence" value="ECO:0007669"/>
    <property type="project" value="TreeGrafter"/>
</dbReference>
<dbReference type="Proteomes" id="UP001153712">
    <property type="component" value="Chromosome 2"/>
</dbReference>
<accession>A0A9N9XPE8</accession>
<dbReference type="InterPro" id="IPR052637">
    <property type="entry name" value="KLHDC3-like"/>
</dbReference>
<gene>
    <name evidence="1" type="ORF">PHYEVI_LOCUS5667</name>
</gene>
<dbReference type="InterPro" id="IPR015915">
    <property type="entry name" value="Kelch-typ_b-propeller"/>
</dbReference>
<evidence type="ECO:0000313" key="2">
    <source>
        <dbReference type="Proteomes" id="UP001153712"/>
    </source>
</evidence>
<dbReference type="PANTHER" id="PTHR46461:SF1">
    <property type="entry name" value="KELCH DOMAIN-CONTAINING PROTEIN 3"/>
    <property type="match status" value="1"/>
</dbReference>
<dbReference type="AlphaFoldDB" id="A0A9N9XPE8"/>
<dbReference type="InterPro" id="IPR011498">
    <property type="entry name" value="Kelch_2"/>
</dbReference>
<reference evidence="1" key="1">
    <citation type="submission" date="2022-01" db="EMBL/GenBank/DDBJ databases">
        <authorList>
            <person name="King R."/>
        </authorList>
    </citation>
    <scope>NUCLEOTIDE SEQUENCE</scope>
</reference>
<dbReference type="EMBL" id="OU900095">
    <property type="protein sequence ID" value="CAG9859293.1"/>
    <property type="molecule type" value="Genomic_DNA"/>
</dbReference>
<name>A0A9N9XPE8_PHYSR</name>
<dbReference type="Pfam" id="PF24681">
    <property type="entry name" value="Kelch_KLHDC2_KLHL20_DRC7"/>
    <property type="match status" value="1"/>
</dbReference>
<dbReference type="OrthoDB" id="432528at2759"/>
<organism evidence="1 2">
    <name type="scientific">Phyllotreta striolata</name>
    <name type="common">Striped flea beetle</name>
    <name type="synonym">Crioceris striolata</name>
    <dbReference type="NCBI Taxonomy" id="444603"/>
    <lineage>
        <taxon>Eukaryota</taxon>
        <taxon>Metazoa</taxon>
        <taxon>Ecdysozoa</taxon>
        <taxon>Arthropoda</taxon>
        <taxon>Hexapoda</taxon>
        <taxon>Insecta</taxon>
        <taxon>Pterygota</taxon>
        <taxon>Neoptera</taxon>
        <taxon>Endopterygota</taxon>
        <taxon>Coleoptera</taxon>
        <taxon>Polyphaga</taxon>
        <taxon>Cucujiformia</taxon>
        <taxon>Chrysomeloidea</taxon>
        <taxon>Chrysomelidae</taxon>
        <taxon>Galerucinae</taxon>
        <taxon>Alticini</taxon>
        <taxon>Phyllotreta</taxon>
    </lineage>
</organism>
<protein>
    <recommendedName>
        <fullName evidence="3">Kelch domain-containing protein 3</fullName>
    </recommendedName>
</protein>
<evidence type="ECO:0000313" key="1">
    <source>
        <dbReference type="EMBL" id="CAG9859293.1"/>
    </source>
</evidence>
<sequence length="390" mass="44976">MPWISYLEGGPKRVNHAAVAVGHKIYSFGGYCTGENSREYTSMDVHVLNTATFRWVQHPVSDLPYFENDDILPYKRYGHTAVVYGDKKVYIWGGRNDRASCSTLFCFDTIWHCWTAPKTTGNIPPARDGHSACVWKNFMIIFGGYEEESDAFAQSIYYLDLENMHWTYVHILGPEPSLRDFHSTVVIHDKMFLFGGRGTTIEPLLSSSTSQVLYCNELWYLDLNTWMWHNVRVSGDVPIGRRSHSAFVYDEKMYIFGGYNSVREEHYNHMYEFDPRNSTWRMLNIVGKRPCERRRQACVVVGDRVFIFGGTSPHLSLTSNANSRNIDDKLIDHSDMYVLDFKPTLKTLCIMAVRKYHLNESSLPSNIQMDIRNMYCPNKISINRPCNSAG</sequence>
<proteinExistence type="predicted"/>
<dbReference type="GO" id="GO:0003682">
    <property type="term" value="F:chromatin binding"/>
    <property type="evidence" value="ECO:0007669"/>
    <property type="project" value="InterPro"/>
</dbReference>